<accession>A0ABU8L373</accession>
<keyword evidence="2" id="KW-1185">Reference proteome</keyword>
<dbReference type="InterPro" id="IPR005590">
    <property type="entry name" value="DUF333"/>
</dbReference>
<reference evidence="1 2" key="1">
    <citation type="submission" date="2022-12" db="EMBL/GenBank/DDBJ databases">
        <authorList>
            <person name="Muema E."/>
        </authorList>
    </citation>
    <scope>NUCLEOTIDE SEQUENCE [LARGE SCALE GENOMIC DNA]</scope>
    <source>
        <strain evidence="2">1326</strain>
    </source>
</reference>
<comment type="caution">
    <text evidence="1">The sequence shown here is derived from an EMBL/GenBank/DDBJ whole genome shotgun (WGS) entry which is preliminary data.</text>
</comment>
<sequence length="43" mass="4890">MVRKDKAGNEYGFCRLPSGRLCEEWALFRDNKCVGPKAAMRGK</sequence>
<name>A0ABU8L373_9HYPH</name>
<gene>
    <name evidence="1" type="ORF">O7A60_22935</name>
</gene>
<dbReference type="Proteomes" id="UP001387293">
    <property type="component" value="Unassembled WGS sequence"/>
</dbReference>
<evidence type="ECO:0000313" key="1">
    <source>
        <dbReference type="EMBL" id="MEI9411603.1"/>
    </source>
</evidence>
<dbReference type="EMBL" id="JAPYKS010000018">
    <property type="protein sequence ID" value="MEI9411603.1"/>
    <property type="molecule type" value="Genomic_DNA"/>
</dbReference>
<organism evidence="1 2">
    <name type="scientific">Mesorhizobium salmacidum</name>
    <dbReference type="NCBI Taxonomy" id="3015171"/>
    <lineage>
        <taxon>Bacteria</taxon>
        <taxon>Pseudomonadati</taxon>
        <taxon>Pseudomonadota</taxon>
        <taxon>Alphaproteobacteria</taxon>
        <taxon>Hyphomicrobiales</taxon>
        <taxon>Phyllobacteriaceae</taxon>
        <taxon>Mesorhizobium</taxon>
    </lineage>
</organism>
<dbReference type="Pfam" id="PF03891">
    <property type="entry name" value="DUF333"/>
    <property type="match status" value="1"/>
</dbReference>
<dbReference type="RefSeq" id="WP_337108111.1">
    <property type="nucleotide sequence ID" value="NZ_JAPYKS010000018.1"/>
</dbReference>
<proteinExistence type="predicted"/>
<evidence type="ECO:0000313" key="2">
    <source>
        <dbReference type="Proteomes" id="UP001387293"/>
    </source>
</evidence>
<protein>
    <submittedName>
        <fullName evidence="1">DUF333 domain-containing protein</fullName>
    </submittedName>
</protein>